<protein>
    <submittedName>
        <fullName evidence="1">Uncharacterized protein</fullName>
    </submittedName>
</protein>
<comment type="caution">
    <text evidence="1">The sequence shown here is derived from an EMBL/GenBank/DDBJ whole genome shotgun (WGS) entry which is preliminary data.</text>
</comment>
<evidence type="ECO:0000313" key="1">
    <source>
        <dbReference type="EMBL" id="KLE01847.1"/>
    </source>
</evidence>
<dbReference type="PATRIC" id="fig|1447256.3.peg.418"/>
<reference evidence="1" key="1">
    <citation type="submission" date="2014-01" db="EMBL/GenBank/DDBJ databases">
        <title>Development of a Comparative Genomic Fingerprinting Assay for High Resolution Genotyping of Arcobacter butzleri.</title>
        <authorList>
            <person name="Webb A.L."/>
            <person name="Inglis G.D."/>
            <person name="Kruczkiewicz P."/>
            <person name="Selinger L.B."/>
            <person name="Taboada E.N."/>
        </authorList>
    </citation>
    <scope>NUCLEOTIDE SEQUENCE [LARGE SCALE GENOMIC DNA]</scope>
    <source>
        <strain evidence="1">L348</strain>
    </source>
</reference>
<proteinExistence type="predicted"/>
<dbReference type="Proteomes" id="UP000035514">
    <property type="component" value="Unassembled WGS sequence"/>
</dbReference>
<gene>
    <name evidence="1" type="ORF">AA20_02165</name>
</gene>
<organism evidence="1">
    <name type="scientific">Aliarcobacter butzleri L348</name>
    <dbReference type="NCBI Taxonomy" id="1447256"/>
    <lineage>
        <taxon>Bacteria</taxon>
        <taxon>Pseudomonadati</taxon>
        <taxon>Campylobacterota</taxon>
        <taxon>Epsilonproteobacteria</taxon>
        <taxon>Campylobacterales</taxon>
        <taxon>Arcobacteraceae</taxon>
        <taxon>Aliarcobacter</taxon>
    </lineage>
</organism>
<accession>A0A0G9K5N3</accession>
<dbReference type="RefSeq" id="WP_046996212.1">
    <property type="nucleotide sequence ID" value="NZ_JAIQ01000051.1"/>
</dbReference>
<name>A0A0G9K5N3_9BACT</name>
<sequence length="309" mass="36010">MTAKIKTNPDFIKVNEILDQFKLKEQFVQKANNTFGIKGTSKYDNKDVIESIKSFVLEAPYNSSIYKTFVDAKLFPKFMVDDLVHWYKQYPPKNNFELNTQRIDRIKRIGSNIMGDIKYLTEEFNHEDGYTPLVGAPYQSYITKCGISPYVKLQTVGKSGDCITELEAERFLELAKQELKTLIIPKDHYVPIERTTTFGGYSLISLSHCFYLDKKDDNSSSFEETNKLSCEIRFHIRSLNEEKLSATLWLNWNNESLKKNIDLFQGDNYKDRFIYADNFKELFEKCISVLNPLISKFTNEDGEVIDYIK</sequence>
<dbReference type="AlphaFoldDB" id="A0A0G9K5N3"/>
<dbReference type="EMBL" id="JAIQ01000051">
    <property type="protein sequence ID" value="KLE01847.1"/>
    <property type="molecule type" value="Genomic_DNA"/>
</dbReference>